<feature type="compositionally biased region" description="Basic and acidic residues" evidence="2">
    <location>
        <begin position="439"/>
        <end position="450"/>
    </location>
</feature>
<feature type="domain" description="C2H2-type" evidence="3">
    <location>
        <begin position="569"/>
        <end position="591"/>
    </location>
</feature>
<feature type="region of interest" description="Disordered" evidence="2">
    <location>
        <begin position="193"/>
        <end position="550"/>
    </location>
</feature>
<feature type="compositionally biased region" description="Polar residues" evidence="2">
    <location>
        <begin position="206"/>
        <end position="223"/>
    </location>
</feature>
<feature type="compositionally biased region" description="Basic and acidic residues" evidence="2">
    <location>
        <begin position="398"/>
        <end position="409"/>
    </location>
</feature>
<feature type="compositionally biased region" description="Basic and acidic residues" evidence="2">
    <location>
        <begin position="458"/>
        <end position="470"/>
    </location>
</feature>
<feature type="domain" description="C2H2-type" evidence="3">
    <location>
        <begin position="862"/>
        <end position="890"/>
    </location>
</feature>
<proteinExistence type="predicted"/>
<dbReference type="PROSITE" id="PS00028">
    <property type="entry name" value="ZINC_FINGER_C2H2_1"/>
    <property type="match status" value="4"/>
</dbReference>
<feature type="compositionally biased region" description="Basic and acidic residues" evidence="2">
    <location>
        <begin position="336"/>
        <end position="347"/>
    </location>
</feature>
<feature type="compositionally biased region" description="Basic and acidic residues" evidence="2">
    <location>
        <begin position="377"/>
        <end position="388"/>
    </location>
</feature>
<feature type="compositionally biased region" description="Basic and acidic residues" evidence="2">
    <location>
        <begin position="418"/>
        <end position="429"/>
    </location>
</feature>
<keyword evidence="1" id="KW-0862">Zinc</keyword>
<dbReference type="GeneID" id="136809836"/>
<feature type="compositionally biased region" description="Polar residues" evidence="2">
    <location>
        <begin position="262"/>
        <end position="316"/>
    </location>
</feature>
<evidence type="ECO:0000256" key="2">
    <source>
        <dbReference type="SAM" id="MobiDB-lite"/>
    </source>
</evidence>
<dbReference type="OrthoDB" id="3565419at2759"/>
<evidence type="ECO:0000259" key="3">
    <source>
        <dbReference type="PROSITE" id="PS50157"/>
    </source>
</evidence>
<dbReference type="GO" id="GO:0008270">
    <property type="term" value="F:zinc ion binding"/>
    <property type="evidence" value="ECO:0007669"/>
    <property type="project" value="UniProtKB-KW"/>
</dbReference>
<feature type="compositionally biased region" description="Basic and acidic residues" evidence="2">
    <location>
        <begin position="357"/>
        <end position="368"/>
    </location>
</feature>
<feature type="domain" description="C2H2-type" evidence="3">
    <location>
        <begin position="622"/>
        <end position="646"/>
    </location>
</feature>
<dbReference type="InterPro" id="IPR036236">
    <property type="entry name" value="Znf_C2H2_sf"/>
</dbReference>
<feature type="compositionally biased region" description="Basic and acidic residues" evidence="2">
    <location>
        <begin position="317"/>
        <end position="327"/>
    </location>
</feature>
<evidence type="ECO:0000313" key="4">
    <source>
        <dbReference type="EnsemblMetazoa" id="CLYHEMP022127.1"/>
    </source>
</evidence>
<evidence type="ECO:0000313" key="5">
    <source>
        <dbReference type="Proteomes" id="UP000594262"/>
    </source>
</evidence>
<feature type="compositionally biased region" description="Basic and acidic residues" evidence="2">
    <location>
        <begin position="481"/>
        <end position="491"/>
    </location>
</feature>
<feature type="domain" description="C2H2-type" evidence="3">
    <location>
        <begin position="655"/>
        <end position="683"/>
    </location>
</feature>
<feature type="compositionally biased region" description="Polar residues" evidence="2">
    <location>
        <begin position="231"/>
        <end position="247"/>
    </location>
</feature>
<name>A0A7M5XEF0_9CNID</name>
<keyword evidence="1" id="KW-0479">Metal-binding</keyword>
<dbReference type="PROSITE" id="PS50157">
    <property type="entry name" value="ZINC_FINGER_C2H2_2"/>
    <property type="match status" value="4"/>
</dbReference>
<feature type="compositionally biased region" description="Basic and acidic residues" evidence="2">
    <location>
        <begin position="500"/>
        <end position="511"/>
    </location>
</feature>
<sequence>MFLNQVALENHMKEIHSELGSQYKTVECAENDKRMVKKKTSDKEEANVDFQSLSTISDHNYSAHQPDHNNKTVARSPAIYTYNGNKLLNNRAKEINLAVKNRSRIFAQHQKTKILPKFKESHSDNINKTSISKGTEITVMDLDKTSIFDQNERIGPKVKKLHSINIEFHNKTLTVHLPNQKLPVPILLRKKPSSTQQNGLIPLPNHKTSNLQNKSSQKPQSLTPEPRSHQKQTPIATQRSQPLSQPEATEIGPSRENYPEKTLSTEPDSQEQQLRTSNQKNKTISQPTSDPLQTNPKETSSYQNKELSCLQKQPSTHNDKPLAKETQHSANPLQKHPQETSPHKSDELSCLQKRPSTHNDKPLAKETQHIANPLQKHPQETSPHKSDELSCLQKRPSTHNDKTLAKETQHIANPLQKHPQETSPHKSDELSCLQKRPSTHNDKPLAKETQHIANPLQKHPEETSPHKNDELSCLQKQPSTHNDKPLAKETQHTANPLQKHPQETSPHKNDELSCLQKQPLTHNNKPLPEETQHTTDPLQTNPEKAPPNKNDELLVLKKRIISPEKQEIINCEECGETFTKMNLYYQHIDKHFKKDCQVRRKRFSSDMNIQPIPTKKRRDLKYKCAKCDKIFFWEASIKAHYRTQHSLPARKKKMFQCNHCERKFTSEKGLKIHRHLKHNKAKKQQRLQNKVLETGSQQKQVNLEEKQVQGKTLETSLHLPTEEQLQSKTKISPIERLQYQVKTLETSFQQEQANLTEETSQESQGKTIDTCFQQEQANPTEETPQESQGKTINTCSQLEQVNPTEDNSQHYQGETLETSFQQTKPKTIDEMRQLYQSKPHGSFFRQLQPWRSHIYVHPLKKFKCDECGEAYSKKLELDSHIIKKHTKKTKSRTRCEICKKDFDTVPQLSIHKQKDPDHIEKARKEALDIVRMFNLSKKEVTSDIP</sequence>
<dbReference type="Proteomes" id="UP000594262">
    <property type="component" value="Unplaced"/>
</dbReference>
<accession>A0A7M5XEF0</accession>
<reference evidence="4" key="1">
    <citation type="submission" date="2021-01" db="UniProtKB">
        <authorList>
            <consortium name="EnsemblMetazoa"/>
        </authorList>
    </citation>
    <scope>IDENTIFICATION</scope>
</reference>
<dbReference type="EnsemblMetazoa" id="CLYHEMT022127.1">
    <property type="protein sequence ID" value="CLYHEMP022127.1"/>
    <property type="gene ID" value="CLYHEMG022127"/>
</dbReference>
<dbReference type="SUPFAM" id="SSF57667">
    <property type="entry name" value="beta-beta-alpha zinc fingers"/>
    <property type="match status" value="2"/>
</dbReference>
<dbReference type="SMART" id="SM00355">
    <property type="entry name" value="ZnF_C2H2"/>
    <property type="match status" value="5"/>
</dbReference>
<dbReference type="RefSeq" id="XP_066922492.1">
    <property type="nucleotide sequence ID" value="XM_067066391.1"/>
</dbReference>
<organism evidence="4 5">
    <name type="scientific">Clytia hemisphaerica</name>
    <dbReference type="NCBI Taxonomy" id="252671"/>
    <lineage>
        <taxon>Eukaryota</taxon>
        <taxon>Metazoa</taxon>
        <taxon>Cnidaria</taxon>
        <taxon>Hydrozoa</taxon>
        <taxon>Hydroidolina</taxon>
        <taxon>Leptothecata</taxon>
        <taxon>Obeliida</taxon>
        <taxon>Clytiidae</taxon>
        <taxon>Clytia</taxon>
    </lineage>
</organism>
<protein>
    <recommendedName>
        <fullName evidence="3">C2H2-type domain-containing protein</fullName>
    </recommendedName>
</protein>
<dbReference type="Gene3D" id="3.30.160.60">
    <property type="entry name" value="Classic Zinc Finger"/>
    <property type="match status" value="2"/>
</dbReference>
<keyword evidence="1" id="KW-0863">Zinc-finger</keyword>
<feature type="compositionally biased region" description="Polar residues" evidence="2">
    <location>
        <begin position="515"/>
        <end position="524"/>
    </location>
</feature>
<dbReference type="AlphaFoldDB" id="A0A7M5XEF0"/>
<keyword evidence="5" id="KW-1185">Reference proteome</keyword>
<evidence type="ECO:0000256" key="1">
    <source>
        <dbReference type="PROSITE-ProRule" id="PRU00042"/>
    </source>
</evidence>
<dbReference type="InterPro" id="IPR013087">
    <property type="entry name" value="Znf_C2H2_type"/>
</dbReference>